<comment type="caution">
    <text evidence="1">The sequence shown here is derived from an EMBL/GenBank/DDBJ whole genome shotgun (WGS) entry which is preliminary data.</text>
</comment>
<protein>
    <submittedName>
        <fullName evidence="1">Class I SAM-dependent methyltransferase</fullName>
    </submittedName>
</protein>
<dbReference type="GO" id="GO:0032259">
    <property type="term" value="P:methylation"/>
    <property type="evidence" value="ECO:0007669"/>
    <property type="project" value="UniProtKB-KW"/>
</dbReference>
<keyword evidence="1" id="KW-0489">Methyltransferase</keyword>
<name>A0A418PUI4_9BACT</name>
<dbReference type="EMBL" id="QXML01000002">
    <property type="protein sequence ID" value="RIW17318.1"/>
    <property type="molecule type" value="Genomic_DNA"/>
</dbReference>
<dbReference type="AlphaFoldDB" id="A0A418PUI4"/>
<evidence type="ECO:0000313" key="2">
    <source>
        <dbReference type="Proteomes" id="UP000283522"/>
    </source>
</evidence>
<dbReference type="Proteomes" id="UP000283522">
    <property type="component" value="Unassembled WGS sequence"/>
</dbReference>
<dbReference type="Gene3D" id="3.40.50.150">
    <property type="entry name" value="Vaccinia Virus protein VP39"/>
    <property type="match status" value="1"/>
</dbReference>
<dbReference type="CDD" id="cd02440">
    <property type="entry name" value="AdoMet_MTases"/>
    <property type="match status" value="1"/>
</dbReference>
<dbReference type="GO" id="GO:0008168">
    <property type="term" value="F:methyltransferase activity"/>
    <property type="evidence" value="ECO:0007669"/>
    <property type="project" value="UniProtKB-KW"/>
</dbReference>
<dbReference type="SUPFAM" id="SSF53335">
    <property type="entry name" value="S-adenosyl-L-methionine-dependent methyltransferases"/>
    <property type="match status" value="1"/>
</dbReference>
<proteinExistence type="predicted"/>
<gene>
    <name evidence="1" type="ORF">D0X99_06140</name>
</gene>
<dbReference type="Pfam" id="PF13578">
    <property type="entry name" value="Methyltransf_24"/>
    <property type="match status" value="1"/>
</dbReference>
<accession>A0A418PUI4</accession>
<evidence type="ECO:0000313" key="1">
    <source>
        <dbReference type="EMBL" id="RIW17318.1"/>
    </source>
</evidence>
<keyword evidence="2" id="KW-1185">Reference proteome</keyword>
<sequence length="259" mass="29907">MARLLFSIKSYLKYWLKKEDHYSQQSPFIFQTYNRLYNFLNENRVGDPEIEKIRKRLLKTKTKINVLDLGAGSKMVPLPTREIAEITRYSTSNPKFSQLYQFFCSLTPGEKVIELGTCVGISTRYLSKATLGKLYTFEGSEEIQKIATQNPTPERTEFILGPIEEKLPKVINEVHHVDFALIDANHTYQGTLQSFYTLLPKVHSKSIIAVGDIHWTPEMEKAWEEIKSCPQVKLTIDFFECGIVFFNYPGVKTHLILDI</sequence>
<dbReference type="OrthoDB" id="5464618at2"/>
<reference evidence="1 2" key="1">
    <citation type="submission" date="2018-09" db="EMBL/GenBank/DDBJ databases">
        <authorList>
            <person name="Wang X."/>
            <person name="Du Z."/>
        </authorList>
    </citation>
    <scope>NUCLEOTIDE SEQUENCE [LARGE SCALE GENOMIC DNA]</scope>
    <source>
        <strain evidence="1 2">N3</strain>
    </source>
</reference>
<keyword evidence="1" id="KW-0808">Transferase</keyword>
<organism evidence="1 2">
    <name type="scientific">Algoriphagus lacus</name>
    <dbReference type="NCBI Taxonomy" id="2056311"/>
    <lineage>
        <taxon>Bacteria</taxon>
        <taxon>Pseudomonadati</taxon>
        <taxon>Bacteroidota</taxon>
        <taxon>Cytophagia</taxon>
        <taxon>Cytophagales</taxon>
        <taxon>Cyclobacteriaceae</taxon>
        <taxon>Algoriphagus</taxon>
    </lineage>
</organism>
<dbReference type="InterPro" id="IPR029063">
    <property type="entry name" value="SAM-dependent_MTases_sf"/>
</dbReference>